<dbReference type="InterPro" id="IPR050490">
    <property type="entry name" value="Bact_solute-bd_prot1"/>
</dbReference>
<evidence type="ECO:0000313" key="3">
    <source>
        <dbReference type="EMBL" id="TCS75071.1"/>
    </source>
</evidence>
<feature type="region of interest" description="Disordered" evidence="1">
    <location>
        <begin position="30"/>
        <end position="52"/>
    </location>
</feature>
<sequence>MKSRNLKKIMGVLLAASMIAASFSGCGRKGESGDASADNSTSTDKTNTGDSESKKFDCTLKVIGIDNVVAQTVLDHADELEEELGIKIEFQQYSNEQASNKIAVSMAAGGTDVDVMMIRPLDETLLYSQNGWLENLQPYIERDSEVDYNDFMEACRDVCTNKDGDAVCLPAMTESGVIYYNKTMFKEAGITELPTTMEELYEAAGKLDDPVNDICGFACRGMGNPSVTQFSCFLRAFGADFFDKDGNAAINTPEALEAFQFYGKLLRDYGPDGVLNMTWTETWNLFTQGKAAMRLDANTNLGSWNEDDSAINLDEIGFFDVPVGPNGDYGNYYITAWAYGISYGSQNKEAAWEFIKWATSKEMQNDAQKNGNSGARLSVWEGDYSPWPEEVQKLAAEAGPKSYGSERPYMINVSSARDLIGEAVTKAIEGVDDDELQKLLDKKNADLQKLLDSEKTP</sequence>
<proteinExistence type="predicted"/>
<keyword evidence="4" id="KW-1185">Reference proteome</keyword>
<dbReference type="CDD" id="cd13585">
    <property type="entry name" value="PBP2_TMBP_like"/>
    <property type="match status" value="1"/>
</dbReference>
<dbReference type="OrthoDB" id="383712at2"/>
<dbReference type="InterPro" id="IPR006059">
    <property type="entry name" value="SBP"/>
</dbReference>
<dbReference type="AlphaFoldDB" id="A0A4V6NYT3"/>
<dbReference type="Gene3D" id="3.40.190.10">
    <property type="entry name" value="Periplasmic binding protein-like II"/>
    <property type="match status" value="2"/>
</dbReference>
<organism evidence="3 4">
    <name type="scientific">Muricomes intestini</name>
    <dbReference type="NCBI Taxonomy" id="1796634"/>
    <lineage>
        <taxon>Bacteria</taxon>
        <taxon>Bacillati</taxon>
        <taxon>Bacillota</taxon>
        <taxon>Clostridia</taxon>
        <taxon>Lachnospirales</taxon>
        <taxon>Lachnospiraceae</taxon>
        <taxon>Muricomes</taxon>
    </lineage>
</organism>
<dbReference type="Pfam" id="PF01547">
    <property type="entry name" value="SBP_bac_1"/>
    <property type="match status" value="1"/>
</dbReference>
<dbReference type="SUPFAM" id="SSF53850">
    <property type="entry name" value="Periplasmic binding protein-like II"/>
    <property type="match status" value="1"/>
</dbReference>
<feature type="compositionally biased region" description="Polar residues" evidence="1">
    <location>
        <begin position="37"/>
        <end position="50"/>
    </location>
</feature>
<evidence type="ECO:0000256" key="2">
    <source>
        <dbReference type="SAM" id="SignalP"/>
    </source>
</evidence>
<feature type="chain" id="PRO_5038808721" evidence="2">
    <location>
        <begin position="21"/>
        <end position="457"/>
    </location>
</feature>
<dbReference type="PROSITE" id="PS51257">
    <property type="entry name" value="PROKAR_LIPOPROTEIN"/>
    <property type="match status" value="1"/>
</dbReference>
<dbReference type="PANTHER" id="PTHR43649:SF12">
    <property type="entry name" value="DIACETYLCHITOBIOSE BINDING PROTEIN DASA"/>
    <property type="match status" value="1"/>
</dbReference>
<accession>A0A4V6NYT3</accession>
<dbReference type="Proteomes" id="UP000295726">
    <property type="component" value="Unassembled WGS sequence"/>
</dbReference>
<feature type="signal peptide" evidence="2">
    <location>
        <begin position="1"/>
        <end position="20"/>
    </location>
</feature>
<keyword evidence="2" id="KW-0732">Signal</keyword>
<dbReference type="PANTHER" id="PTHR43649">
    <property type="entry name" value="ARABINOSE-BINDING PROTEIN-RELATED"/>
    <property type="match status" value="1"/>
</dbReference>
<comment type="caution">
    <text evidence="3">The sequence shown here is derived from an EMBL/GenBank/DDBJ whole genome shotgun (WGS) entry which is preliminary data.</text>
</comment>
<evidence type="ECO:0000256" key="1">
    <source>
        <dbReference type="SAM" id="MobiDB-lite"/>
    </source>
</evidence>
<protein>
    <submittedName>
        <fullName evidence="3">Carbohydrate ABC transporter substrate-binding protein (CUT1 family)</fullName>
    </submittedName>
</protein>
<reference evidence="3 4" key="1">
    <citation type="submission" date="2019-03" db="EMBL/GenBank/DDBJ databases">
        <title>Genomic Encyclopedia of Type Strains, Phase IV (KMG-IV): sequencing the most valuable type-strain genomes for metagenomic binning, comparative biology and taxonomic classification.</title>
        <authorList>
            <person name="Goeker M."/>
        </authorList>
    </citation>
    <scope>NUCLEOTIDE SEQUENCE [LARGE SCALE GENOMIC DNA]</scope>
    <source>
        <strain evidence="3 4">DSM 29489</strain>
    </source>
</reference>
<name>A0A4V6NYT3_9FIRM</name>
<dbReference type="EMBL" id="SLZZ01000031">
    <property type="protein sequence ID" value="TCS75071.1"/>
    <property type="molecule type" value="Genomic_DNA"/>
</dbReference>
<evidence type="ECO:0000313" key="4">
    <source>
        <dbReference type="Proteomes" id="UP000295726"/>
    </source>
</evidence>
<gene>
    <name evidence="3" type="ORF">EDD59_13129</name>
</gene>